<feature type="domain" description="Chemokine interleukin-8-like" evidence="3">
    <location>
        <begin position="107"/>
        <end position="129"/>
    </location>
</feature>
<feature type="region of interest" description="Disordered" evidence="2">
    <location>
        <begin position="1"/>
        <end position="22"/>
    </location>
</feature>
<dbReference type="InterPro" id="IPR036048">
    <property type="entry name" value="Interleukin_8-like_sf"/>
</dbReference>
<feature type="region of interest" description="Disordered" evidence="2">
    <location>
        <begin position="42"/>
        <end position="65"/>
    </location>
</feature>
<dbReference type="EMBL" id="WHWB01033560">
    <property type="protein sequence ID" value="KAJ7419039.1"/>
    <property type="molecule type" value="Genomic_DNA"/>
</dbReference>
<evidence type="ECO:0000256" key="1">
    <source>
        <dbReference type="ARBA" id="ARBA00022514"/>
    </source>
</evidence>
<dbReference type="Gene3D" id="2.40.50.40">
    <property type="match status" value="1"/>
</dbReference>
<protein>
    <recommendedName>
        <fullName evidence="3">Chemokine interleukin-8-like domain-containing protein</fullName>
    </recommendedName>
</protein>
<gene>
    <name evidence="4" type="ORF">WISP_56483</name>
</gene>
<proteinExistence type="predicted"/>
<keyword evidence="5" id="KW-1185">Reference proteome</keyword>
<accession>A0ABQ9DH62</accession>
<comment type="caution">
    <text evidence="4">The sequence shown here is derived from an EMBL/GenBank/DDBJ whole genome shotgun (WGS) entry which is preliminary data.</text>
</comment>
<name>A0ABQ9DH62_9PASS</name>
<evidence type="ECO:0000259" key="3">
    <source>
        <dbReference type="Pfam" id="PF00048"/>
    </source>
</evidence>
<organism evidence="4 5">
    <name type="scientific">Willisornis vidua</name>
    <name type="common">Xingu scale-backed antbird</name>
    <dbReference type="NCBI Taxonomy" id="1566151"/>
    <lineage>
        <taxon>Eukaryota</taxon>
        <taxon>Metazoa</taxon>
        <taxon>Chordata</taxon>
        <taxon>Craniata</taxon>
        <taxon>Vertebrata</taxon>
        <taxon>Euteleostomi</taxon>
        <taxon>Archelosauria</taxon>
        <taxon>Archosauria</taxon>
        <taxon>Dinosauria</taxon>
        <taxon>Saurischia</taxon>
        <taxon>Theropoda</taxon>
        <taxon>Coelurosauria</taxon>
        <taxon>Aves</taxon>
        <taxon>Neognathae</taxon>
        <taxon>Neoaves</taxon>
        <taxon>Telluraves</taxon>
        <taxon>Australaves</taxon>
        <taxon>Passeriformes</taxon>
        <taxon>Thamnophilidae</taxon>
        <taxon>Willisornis</taxon>
    </lineage>
</organism>
<dbReference type="Proteomes" id="UP001145742">
    <property type="component" value="Unassembled WGS sequence"/>
</dbReference>
<feature type="compositionally biased region" description="Basic and acidic residues" evidence="2">
    <location>
        <begin position="1"/>
        <end position="10"/>
    </location>
</feature>
<evidence type="ECO:0000313" key="4">
    <source>
        <dbReference type="EMBL" id="KAJ7419039.1"/>
    </source>
</evidence>
<reference evidence="4" key="1">
    <citation type="submission" date="2019-10" db="EMBL/GenBank/DDBJ databases">
        <authorList>
            <person name="Soares A.E.R."/>
            <person name="Aleixo A."/>
            <person name="Schneider P."/>
            <person name="Miyaki C.Y."/>
            <person name="Schneider M.P."/>
            <person name="Mello C."/>
            <person name="Vasconcelos A.T.R."/>
        </authorList>
    </citation>
    <scope>NUCLEOTIDE SEQUENCE</scope>
    <source>
        <tissue evidence="4">Muscle</tissue>
    </source>
</reference>
<evidence type="ECO:0000313" key="5">
    <source>
        <dbReference type="Proteomes" id="UP001145742"/>
    </source>
</evidence>
<dbReference type="Pfam" id="PF00048">
    <property type="entry name" value="IL8"/>
    <property type="match status" value="1"/>
</dbReference>
<dbReference type="SUPFAM" id="SSF54117">
    <property type="entry name" value="Interleukin 8-like chemokines"/>
    <property type="match status" value="1"/>
</dbReference>
<evidence type="ECO:0000256" key="2">
    <source>
        <dbReference type="SAM" id="MobiDB-lite"/>
    </source>
</evidence>
<sequence>MKHQVPKEEVPGQQAEPEGFCDFPNIQQELKQVAQWDQPELPTTRRGVSTQHCQGPGGSTPRVSNGVWEAEVGMDRDTQGAANRTQHRHPAALAKHLNTVFHPNSLVTVKNRIVCANPEESWVQTYLKDFEALES</sequence>
<keyword evidence="1" id="KW-0202">Cytokine</keyword>
<dbReference type="InterPro" id="IPR001811">
    <property type="entry name" value="Chemokine_IL8-like_dom"/>
</dbReference>